<dbReference type="EMBL" id="FNLN01000057">
    <property type="protein sequence ID" value="SDU33533.1"/>
    <property type="molecule type" value="Genomic_DNA"/>
</dbReference>
<reference evidence="2" key="1">
    <citation type="submission" date="2016-10" db="EMBL/GenBank/DDBJ databases">
        <authorList>
            <person name="Varghese N."/>
            <person name="Submissions S."/>
        </authorList>
    </citation>
    <scope>NUCLEOTIDE SEQUENCE [LARGE SCALE GENOMIC DNA]</scope>
    <source>
        <strain evidence="2">Nm10</strain>
    </source>
</reference>
<sequence length="104" mass="11957">MRNVKNSYFRAILEVTNNGTLPEYSDLWRSYHPTALMLDSDYCLFTEPGRFEPTTSEEAITGQDSQKILYVPVTRKVSPRTWTKATNRTGKVSSKIRTISENLH</sequence>
<dbReference type="Proteomes" id="UP000182882">
    <property type="component" value="Unassembled WGS sequence"/>
</dbReference>
<name>A0A1H2HNV7_9PROT</name>
<organism evidence="1 2">
    <name type="scientific">Nitrosomonas ureae</name>
    <dbReference type="NCBI Taxonomy" id="44577"/>
    <lineage>
        <taxon>Bacteria</taxon>
        <taxon>Pseudomonadati</taxon>
        <taxon>Pseudomonadota</taxon>
        <taxon>Betaproteobacteria</taxon>
        <taxon>Nitrosomonadales</taxon>
        <taxon>Nitrosomonadaceae</taxon>
        <taxon>Nitrosomonas</taxon>
    </lineage>
</organism>
<keyword evidence="2" id="KW-1185">Reference proteome</keyword>
<accession>A0A1H2HNV7</accession>
<evidence type="ECO:0000313" key="2">
    <source>
        <dbReference type="Proteomes" id="UP000182882"/>
    </source>
</evidence>
<protein>
    <submittedName>
        <fullName evidence="1">Uncharacterized protein</fullName>
    </submittedName>
</protein>
<dbReference type="AlphaFoldDB" id="A0A1H2HNV7"/>
<evidence type="ECO:0000313" key="1">
    <source>
        <dbReference type="EMBL" id="SDU33533.1"/>
    </source>
</evidence>
<proteinExistence type="predicted"/>
<gene>
    <name evidence="1" type="ORF">SAMN05216406_15712</name>
</gene>